<keyword evidence="12" id="KW-0245">EGF-like domain</keyword>
<dbReference type="SUPFAM" id="SSF57440">
    <property type="entry name" value="Kringle-like"/>
    <property type="match status" value="1"/>
</dbReference>
<feature type="disulfide bond" evidence="12">
    <location>
        <begin position="1783"/>
        <end position="1792"/>
    </location>
</feature>
<dbReference type="PROSITE" id="PS50026">
    <property type="entry name" value="EGF_3"/>
    <property type="match status" value="3"/>
</dbReference>
<gene>
    <name evidence="23" type="ORF">CVLEPA_LOCUS4050</name>
</gene>
<evidence type="ECO:0000256" key="4">
    <source>
        <dbReference type="ARBA" id="ARBA00022588"/>
    </source>
</evidence>
<sequence>MEIEFCQVYAVLVLLSTSYQISAQCPRRNQTKADAVGRPCRKPCPSQAQCKDGKKCRCDHECGMSCINMNNLCGLPSVIPNMATVRVYRRRLNGSLVLKPFPPYKYDDMAEYECAPGYRLEGSQTFNLCHGRKSWTRLAVCARSCRRFDQEKVLQNLMICGTNCVTSSDCTEDMSCVCDGYCGRTCVNLDIDCGEAPPSAHASIKYDGKGFHRRAYYRCDVGFYLQFGDLTRKCTGGGTWIGRLIICAPTTCGDPLPSIRSMGGDIVQDQHDPYLVGHQVTFQCSPGQRFLGDSVQTCMEDGQWSGLNAICDLIDDESRCPHPGVPIKGNLLTRSNFTVGAMVEFECDEGYSMIGDRQQECFYFLQWSDGGAPKCIDPRYPASNSAPLRRLQGNLETTEDLVHSHSLGHSLPSTSTILHETIFVIDISEDVSDETLRVSLNFAENLVNEASRENYLKCAIIVFASGSKVVLRFASVPTQEVIRSLRTILADREKFVQNVGELRNTAEGLRKLREVYSSIAQNISENMRNIFLFINGQHFPGLISPKIVMQDFIDGLSKNLPNIYVIAFGSNVHESSAYDELQSLTYPSHLLLVNPTSTEVPDTFKGQDFCQCGTSGDVGNVKKRASIGRVVKGTEANLAAWPWQVLITENRARVSDTYRRVRGGGSLINHRWVLTAAHVFHGLARPRDWAHNILLTFGIRQLPESDQSQLSSHVQVFRAKKIYEHENFSINTFDYDIALVLVGRELKQLGLYWQQTGNAGWVNYTSYVRPVCLPCMDGNCVSEYLERNERTLFGRKISGSDKCKTEGDWLIEKGELERKSVLTVVTGFGETRIRNPSDFDFKVSKFLNQALIRLHNDERCNRSIAQMRKQGLPEGITFTDQMICGIGGNPDIITDACKGDSGGPLVREFKKNVIGKGCWIQIGIVSWGWGCGSTYTENGIKHQFPGYYTSVAPLMSWITEIQQQTESEFSHLDSFCRADPCQVDEGRTCRKPCENDADCRGALKRCVCDDVCGMSCINPKAPCDDLDTFSNGTIEGDRTYGDTVYYTCNDGFILKGTRNRTCRSDKKWTGAAPTCLEIECDVPRAPSFGFVEPPSFSRVALDEIITYSCGRRYRLVGISRANCNEDRTFTSPPPRCNEITCPRRTTPADARPSSLKSRWVVDEVLSYTCDVGYDLRGNPSSTCLVSGGWSNDLPNCRIRRCVHRHVPEHSTANPNKSQWVYGDRVTYTCDLGYELSGSAESRCTSSGRWSDPPPTCTSLDCLVPTAPTDGSVSPSSGNRVLLDGTITYSCDPGYFMKNQLSRTLKATCLRSGNWNRPTPVCEESRCIVPQTPAHGTLSRATGEKVAADRSVSFTCDEGYTMIGQPTIYCRPSGTWSNEFPECVERQCTDSGECHFPFVYKGRTYKSCIESKIGLADWCSLTAEYDDEWDKCDKSCPSGWTGWGGWGSCSKSCGRGQQIKRRTCQNPQGGAICEGEATESRECFTQPCLNGGVELTTVNNKIYRLYQEALNHVDAAARCAQLPGRLATLKTERIFDTLMKLLQNHGVYHIGLNKLSGTWRYSDGSRVPLRGEQSFQRWGSNQPETYNNGKNCGVVYTNPHRFWYNVNCQTIRRLFICEVDIDLCSSSPCQNGGTCRDTETSFVCDCVEPYSGDTCENVIRCDRPQVPASIEISGGSHDSYVQGKTISFECKNRNEFFTGSKEMTCTEHGTWNKNSPTSCSFDPCSSFPCKNGGTCHRSGLRYLCVCSSSAYGTNCENVNDPCSINPCDNDGTCKEDGNSYICECTPQWTGNLCRKKVPICPPLVAPTNGSMYQASRLEIGRPGSLVGFECDTGFTLQGESFLRCLDSLEWNHQPPVCQAKGCRIFGPAIPAGIEIVDWNLFQYEIGATLQVRCEDRLQTLNNNPVLTCTPGNRWDPLIYNYKCS</sequence>
<feature type="domain" description="Sushi" evidence="20">
    <location>
        <begin position="1199"/>
        <end position="1258"/>
    </location>
</feature>
<dbReference type="PROSITE" id="PS00615">
    <property type="entry name" value="C_TYPE_LECTIN_1"/>
    <property type="match status" value="1"/>
</dbReference>
<dbReference type="InterPro" id="IPR002035">
    <property type="entry name" value="VWF_A"/>
</dbReference>
<feature type="disulfide bond" evidence="13">
    <location>
        <begin position="1048"/>
        <end position="1075"/>
    </location>
</feature>
<dbReference type="SUPFAM" id="SSF53300">
    <property type="entry name" value="vWA-like"/>
    <property type="match status" value="1"/>
</dbReference>
<comment type="subcellular location">
    <subcellularLocation>
        <location evidence="3">Cell surface</location>
    </subcellularLocation>
</comment>
<feature type="domain" description="WAP" evidence="22">
    <location>
        <begin position="974"/>
        <end position="1020"/>
    </location>
</feature>
<feature type="disulfide bond" evidence="13">
    <location>
        <begin position="1109"/>
        <end position="1136"/>
    </location>
</feature>
<evidence type="ECO:0000256" key="8">
    <source>
        <dbReference type="ARBA" id="ARBA00022859"/>
    </source>
</evidence>
<dbReference type="Gene3D" id="2.10.10.10">
    <property type="entry name" value="Fibronectin, type II, collagen-binding"/>
    <property type="match status" value="1"/>
</dbReference>
<feature type="domain" description="EGF-like" evidence="16">
    <location>
        <begin position="1757"/>
        <end position="1793"/>
    </location>
</feature>
<dbReference type="Pfam" id="PF00089">
    <property type="entry name" value="Trypsin"/>
    <property type="match status" value="2"/>
</dbReference>
<dbReference type="SMART" id="SM00181">
    <property type="entry name" value="EGF"/>
    <property type="match status" value="3"/>
</dbReference>
<keyword evidence="9 12" id="KW-1015">Disulfide bond</keyword>
<keyword evidence="4" id="KW-0399">Innate immunity</keyword>
<dbReference type="InterPro" id="IPR008197">
    <property type="entry name" value="WAP_dom"/>
</dbReference>
<keyword evidence="24" id="KW-1185">Reference proteome</keyword>
<feature type="domain" description="Sushi" evidence="20">
    <location>
        <begin position="1139"/>
        <end position="1198"/>
    </location>
</feature>
<dbReference type="InterPro" id="IPR018378">
    <property type="entry name" value="C-type_lectin_CS"/>
</dbReference>
<keyword evidence="5 13" id="KW-0768">Sushi</keyword>
<name>A0ABP0F7D3_CLALP</name>
<dbReference type="SMART" id="SM00209">
    <property type="entry name" value="TSP1"/>
    <property type="match status" value="1"/>
</dbReference>
<dbReference type="SUPFAM" id="SSF50494">
    <property type="entry name" value="Trypsin-like serine proteases"/>
    <property type="match status" value="1"/>
</dbReference>
<evidence type="ECO:0000256" key="14">
    <source>
        <dbReference type="PROSITE-ProRule" id="PRU00479"/>
    </source>
</evidence>
<evidence type="ECO:0000256" key="9">
    <source>
        <dbReference type="ARBA" id="ARBA00023157"/>
    </source>
</evidence>
<dbReference type="InterPro" id="IPR036383">
    <property type="entry name" value="TSP1_rpt_sf"/>
</dbReference>
<dbReference type="Gene3D" id="3.40.50.410">
    <property type="entry name" value="von Willebrand factor, type A domain"/>
    <property type="match status" value="1"/>
</dbReference>
<feature type="signal peptide" evidence="15">
    <location>
        <begin position="1"/>
        <end position="23"/>
    </location>
</feature>
<keyword evidence="10" id="KW-0325">Glycoprotein</keyword>
<reference evidence="23 24" key="1">
    <citation type="submission" date="2024-02" db="EMBL/GenBank/DDBJ databases">
        <authorList>
            <person name="Daric V."/>
            <person name="Darras S."/>
        </authorList>
    </citation>
    <scope>NUCLEOTIDE SEQUENCE [LARGE SCALE GENOMIC DNA]</scope>
</reference>
<dbReference type="InterPro" id="IPR043504">
    <property type="entry name" value="Peptidase_S1_PA_chymotrypsin"/>
</dbReference>
<dbReference type="SUPFAM" id="SSF57196">
    <property type="entry name" value="EGF/Laminin"/>
    <property type="match status" value="3"/>
</dbReference>
<dbReference type="PRINTS" id="PR00722">
    <property type="entry name" value="CHYMOTRYPSIN"/>
</dbReference>
<dbReference type="PROSITE" id="PS01186">
    <property type="entry name" value="EGF_2"/>
    <property type="match status" value="1"/>
</dbReference>
<feature type="domain" description="Sushi" evidence="20">
    <location>
        <begin position="71"/>
        <end position="143"/>
    </location>
</feature>
<dbReference type="InterPro" id="IPR036943">
    <property type="entry name" value="FN_type2_sf"/>
</dbReference>
<dbReference type="InterPro" id="IPR016187">
    <property type="entry name" value="CTDL_fold"/>
</dbReference>
<keyword evidence="8" id="KW-0391">Immunity</keyword>
<protein>
    <recommendedName>
        <fullName evidence="11">C3/C5 convertase</fullName>
    </recommendedName>
</protein>
<feature type="domain" description="VWFA" evidence="18">
    <location>
        <begin position="420"/>
        <end position="607"/>
    </location>
</feature>
<feature type="disulfide bond" evidence="13">
    <location>
        <begin position="1169"/>
        <end position="1196"/>
    </location>
</feature>
<evidence type="ECO:0000256" key="5">
    <source>
        <dbReference type="ARBA" id="ARBA00022659"/>
    </source>
</evidence>
<dbReference type="InterPro" id="IPR001254">
    <property type="entry name" value="Trypsin_dom"/>
</dbReference>
<feature type="domain" description="C-type lectin" evidence="17">
    <location>
        <begin position="1497"/>
        <end position="1608"/>
    </location>
</feature>
<evidence type="ECO:0000256" key="2">
    <source>
        <dbReference type="ARBA" id="ARBA00001946"/>
    </source>
</evidence>
<evidence type="ECO:0000256" key="13">
    <source>
        <dbReference type="PROSITE-ProRule" id="PRU00302"/>
    </source>
</evidence>
<dbReference type="CDD" id="cd00054">
    <property type="entry name" value="EGF_CA"/>
    <property type="match status" value="2"/>
</dbReference>
<dbReference type="SUPFAM" id="SSF82895">
    <property type="entry name" value="TSP-1 type 1 repeat"/>
    <property type="match status" value="1"/>
</dbReference>
<feature type="disulfide bond" evidence="12">
    <location>
        <begin position="1745"/>
        <end position="1754"/>
    </location>
</feature>
<dbReference type="Pfam" id="PF00040">
    <property type="entry name" value="fn2"/>
    <property type="match status" value="1"/>
</dbReference>
<dbReference type="PROSITE" id="PS50234">
    <property type="entry name" value="VWFA"/>
    <property type="match status" value="1"/>
</dbReference>
<dbReference type="InterPro" id="IPR001304">
    <property type="entry name" value="C-type_lectin-like"/>
</dbReference>
<evidence type="ECO:0000259" key="20">
    <source>
        <dbReference type="PROSITE" id="PS50923"/>
    </source>
</evidence>
<comment type="cofactor">
    <cofactor evidence="2">
        <name>Mg(2+)</name>
        <dbReference type="ChEBI" id="CHEBI:18420"/>
    </cofactor>
</comment>
<dbReference type="EMBL" id="CAWYQH010000013">
    <property type="protein sequence ID" value="CAK8674344.1"/>
    <property type="molecule type" value="Genomic_DNA"/>
</dbReference>
<dbReference type="InterPro" id="IPR033116">
    <property type="entry name" value="TRYPSIN_SER"/>
</dbReference>
<dbReference type="InterPro" id="IPR001314">
    <property type="entry name" value="Peptidase_S1A"/>
</dbReference>
<dbReference type="PROSITE" id="PS00022">
    <property type="entry name" value="EGF_1"/>
    <property type="match status" value="3"/>
</dbReference>
<keyword evidence="7" id="KW-0677">Repeat</keyword>
<evidence type="ECO:0000256" key="6">
    <source>
        <dbReference type="ARBA" id="ARBA00022729"/>
    </source>
</evidence>
<dbReference type="PROSITE" id="PS50092">
    <property type="entry name" value="TSP1"/>
    <property type="match status" value="1"/>
</dbReference>
<dbReference type="InterPro" id="IPR000562">
    <property type="entry name" value="FN_type2_dom"/>
</dbReference>
<dbReference type="InterPro" id="IPR000436">
    <property type="entry name" value="Sushi_SCR_CCP_dom"/>
</dbReference>
<feature type="disulfide bond" evidence="13">
    <location>
        <begin position="1326"/>
        <end position="1369"/>
    </location>
</feature>
<organism evidence="23 24">
    <name type="scientific">Clavelina lepadiformis</name>
    <name type="common">Light-bulb sea squirt</name>
    <name type="synonym">Ascidia lepadiformis</name>
    <dbReference type="NCBI Taxonomy" id="159417"/>
    <lineage>
        <taxon>Eukaryota</taxon>
        <taxon>Metazoa</taxon>
        <taxon>Chordata</taxon>
        <taxon>Tunicata</taxon>
        <taxon>Ascidiacea</taxon>
        <taxon>Aplousobranchia</taxon>
        <taxon>Clavelinidae</taxon>
        <taxon>Clavelina</taxon>
    </lineage>
</organism>
<accession>A0ABP0F7D3</accession>
<evidence type="ECO:0000313" key="24">
    <source>
        <dbReference type="Proteomes" id="UP001642483"/>
    </source>
</evidence>
<dbReference type="InterPro" id="IPR009003">
    <property type="entry name" value="Peptidase_S1_PA"/>
</dbReference>
<feature type="domain" description="Peptidase S1" evidence="19">
    <location>
        <begin position="630"/>
        <end position="963"/>
    </location>
</feature>
<evidence type="ECO:0000259" key="16">
    <source>
        <dbReference type="PROSITE" id="PS50026"/>
    </source>
</evidence>
<dbReference type="Pfam" id="PF00084">
    <property type="entry name" value="Sushi"/>
    <property type="match status" value="13"/>
</dbReference>
<evidence type="ECO:0000259" key="22">
    <source>
        <dbReference type="PROSITE" id="PS51390"/>
    </source>
</evidence>
<dbReference type="Gene3D" id="2.10.70.10">
    <property type="entry name" value="Complement Module, domain 1"/>
    <property type="match status" value="12"/>
</dbReference>
<feature type="domain" description="Sushi" evidence="20">
    <location>
        <begin position="1078"/>
        <end position="1138"/>
    </location>
</feature>
<comment type="caution">
    <text evidence="14">Lacks conserved residue(s) required for the propagation of feature annotation.</text>
</comment>
<evidence type="ECO:0000313" key="23">
    <source>
        <dbReference type="EMBL" id="CAK8674344.1"/>
    </source>
</evidence>
<dbReference type="CDD" id="cd00033">
    <property type="entry name" value="CCP"/>
    <property type="match status" value="11"/>
</dbReference>
<evidence type="ECO:0000259" key="17">
    <source>
        <dbReference type="PROSITE" id="PS50041"/>
    </source>
</evidence>
<dbReference type="InterPro" id="IPR000884">
    <property type="entry name" value="TSP1_rpt"/>
</dbReference>
<feature type="disulfide bond" evidence="13">
    <location>
        <begin position="1829"/>
        <end position="1856"/>
    </location>
</feature>
<dbReference type="PROSITE" id="PS50923">
    <property type="entry name" value="SUSHI"/>
    <property type="match status" value="12"/>
</dbReference>
<evidence type="ECO:0000256" key="1">
    <source>
        <dbReference type="ARBA" id="ARBA00001936"/>
    </source>
</evidence>
<dbReference type="PROSITE" id="PS50041">
    <property type="entry name" value="C_TYPE_LECTIN_2"/>
    <property type="match status" value="1"/>
</dbReference>
<dbReference type="Gene3D" id="2.10.25.10">
    <property type="entry name" value="Laminin"/>
    <property type="match status" value="3"/>
</dbReference>
<dbReference type="SUPFAM" id="SSF57535">
    <property type="entry name" value="Complement control module/SCR domain"/>
    <property type="match status" value="12"/>
</dbReference>
<dbReference type="CDD" id="cd00037">
    <property type="entry name" value="CLECT"/>
    <property type="match status" value="1"/>
</dbReference>
<dbReference type="CDD" id="cd00190">
    <property type="entry name" value="Tryp_SPc"/>
    <property type="match status" value="1"/>
</dbReference>
<evidence type="ECO:0000256" key="3">
    <source>
        <dbReference type="ARBA" id="ARBA00004241"/>
    </source>
</evidence>
<feature type="disulfide bond" evidence="13">
    <location>
        <begin position="1229"/>
        <end position="1256"/>
    </location>
</feature>
<dbReference type="SUPFAM" id="SSF56436">
    <property type="entry name" value="C-type lectin-like"/>
    <property type="match status" value="1"/>
</dbReference>
<dbReference type="SMART" id="SM00059">
    <property type="entry name" value="FN2"/>
    <property type="match status" value="1"/>
</dbReference>
<keyword evidence="6 15" id="KW-0732">Signal</keyword>
<feature type="domain" description="Sushi" evidence="20">
    <location>
        <begin position="191"/>
        <end position="249"/>
    </location>
</feature>
<evidence type="ECO:0000259" key="19">
    <source>
        <dbReference type="PROSITE" id="PS50240"/>
    </source>
</evidence>
<dbReference type="PANTHER" id="PTHR46393:SF7">
    <property type="entry name" value="COMPLEMENT C2"/>
    <property type="match status" value="1"/>
</dbReference>
<dbReference type="PROSITE" id="PS00010">
    <property type="entry name" value="ASX_HYDROXYL"/>
    <property type="match status" value="1"/>
</dbReference>
<dbReference type="PROSITE" id="PS50240">
    <property type="entry name" value="TRYPSIN_DOM"/>
    <property type="match status" value="1"/>
</dbReference>
<dbReference type="InterPro" id="IPR000152">
    <property type="entry name" value="EGF-type_Asp/Asn_hydroxyl_site"/>
</dbReference>
<dbReference type="Gene3D" id="2.40.10.10">
    <property type="entry name" value="Trypsin-like serine proteases"/>
    <property type="match status" value="1"/>
</dbReference>
<feature type="disulfide bond" evidence="13">
    <location>
        <begin position="1080"/>
        <end position="1123"/>
    </location>
</feature>
<feature type="domain" description="Sushi" evidence="20">
    <location>
        <begin position="1658"/>
        <end position="1720"/>
    </location>
</feature>
<dbReference type="SMART" id="SM00034">
    <property type="entry name" value="CLECT"/>
    <property type="match status" value="1"/>
</dbReference>
<dbReference type="SMART" id="SM00020">
    <property type="entry name" value="Tryp_SPc"/>
    <property type="match status" value="1"/>
</dbReference>
<dbReference type="InterPro" id="IPR036465">
    <property type="entry name" value="vWFA_dom_sf"/>
</dbReference>
<comment type="caution">
    <text evidence="23">The sequence shown here is derived from an EMBL/GenBank/DDBJ whole genome shotgun (WGS) entry which is preliminary data.</text>
</comment>
<evidence type="ECO:0000256" key="11">
    <source>
        <dbReference type="ARBA" id="ARBA00029636"/>
    </source>
</evidence>
<feature type="domain" description="Sushi" evidence="20">
    <location>
        <begin position="1259"/>
        <end position="1323"/>
    </location>
</feature>
<feature type="disulfide bond" evidence="13">
    <location>
        <begin position="114"/>
        <end position="141"/>
    </location>
</feature>
<dbReference type="InterPro" id="IPR013806">
    <property type="entry name" value="Kringle-like"/>
</dbReference>
<proteinExistence type="predicted"/>
<dbReference type="Pfam" id="PF00008">
    <property type="entry name" value="EGF"/>
    <property type="match status" value="2"/>
</dbReference>
<feature type="disulfide bond" evidence="12">
    <location>
        <begin position="1645"/>
        <end position="1654"/>
    </location>
</feature>
<feature type="domain" description="Sushi" evidence="20">
    <location>
        <begin position="1014"/>
        <end position="1077"/>
    </location>
</feature>
<feature type="domain" description="Fibronectin type-II" evidence="21">
    <location>
        <begin position="1388"/>
        <end position="1433"/>
    </location>
</feature>
<evidence type="ECO:0000256" key="7">
    <source>
        <dbReference type="ARBA" id="ARBA00022737"/>
    </source>
</evidence>
<dbReference type="Gene3D" id="2.20.100.10">
    <property type="entry name" value="Thrombospondin type-1 (TSP1) repeat"/>
    <property type="match status" value="1"/>
</dbReference>
<dbReference type="InterPro" id="IPR035976">
    <property type="entry name" value="Sushi/SCR/CCP_sf"/>
</dbReference>
<feature type="domain" description="Sushi" evidence="20">
    <location>
        <begin position="318"/>
        <end position="377"/>
    </location>
</feature>
<dbReference type="InterPro" id="IPR016186">
    <property type="entry name" value="C-type_lectin-like/link_sf"/>
</dbReference>
<dbReference type="PANTHER" id="PTHR46393">
    <property type="entry name" value="SUSHI DOMAIN-CONTAINING PROTEIN"/>
    <property type="match status" value="1"/>
</dbReference>
<feature type="domain" description="EGF-like" evidence="16">
    <location>
        <begin position="1719"/>
        <end position="1755"/>
    </location>
</feature>
<evidence type="ECO:0000259" key="21">
    <source>
        <dbReference type="PROSITE" id="PS51092"/>
    </source>
</evidence>
<dbReference type="Pfam" id="PF00090">
    <property type="entry name" value="TSP_1"/>
    <property type="match status" value="1"/>
</dbReference>
<comment type="cofactor">
    <cofactor evidence="1">
        <name>Mn(2+)</name>
        <dbReference type="ChEBI" id="CHEBI:29035"/>
    </cofactor>
</comment>
<evidence type="ECO:0000256" key="12">
    <source>
        <dbReference type="PROSITE-ProRule" id="PRU00076"/>
    </source>
</evidence>
<dbReference type="Gene3D" id="3.10.100.10">
    <property type="entry name" value="Mannose-Binding Protein A, subunit A"/>
    <property type="match status" value="1"/>
</dbReference>
<evidence type="ECO:0000256" key="10">
    <source>
        <dbReference type="ARBA" id="ARBA00023180"/>
    </source>
</evidence>
<feature type="chain" id="PRO_5046570031" description="C3/C5 convertase" evidence="15">
    <location>
        <begin position="24"/>
        <end position="1923"/>
    </location>
</feature>
<evidence type="ECO:0000256" key="15">
    <source>
        <dbReference type="SAM" id="SignalP"/>
    </source>
</evidence>
<feature type="domain" description="EGF-like" evidence="16">
    <location>
        <begin position="1619"/>
        <end position="1655"/>
    </location>
</feature>
<feature type="domain" description="Sushi" evidence="20">
    <location>
        <begin position="1797"/>
        <end position="1858"/>
    </location>
</feature>
<feature type="domain" description="Sushi" evidence="20">
    <location>
        <begin position="250"/>
        <end position="313"/>
    </location>
</feature>
<dbReference type="PROSITE" id="PS00135">
    <property type="entry name" value="TRYPSIN_SER"/>
    <property type="match status" value="1"/>
</dbReference>
<feature type="disulfide bond" evidence="13">
    <location>
        <begin position="1355"/>
        <end position="1382"/>
    </location>
</feature>
<dbReference type="SMART" id="SM00032">
    <property type="entry name" value="CCP"/>
    <property type="match status" value="13"/>
</dbReference>
<dbReference type="PROSITE" id="PS51390">
    <property type="entry name" value="WAP"/>
    <property type="match status" value="1"/>
</dbReference>
<dbReference type="PROSITE" id="PS51092">
    <property type="entry name" value="FN2_2"/>
    <property type="match status" value="1"/>
</dbReference>
<dbReference type="InterPro" id="IPR001881">
    <property type="entry name" value="EGF-like_Ca-bd_dom"/>
</dbReference>
<dbReference type="SMART" id="SM00179">
    <property type="entry name" value="EGF_CA"/>
    <property type="match status" value="3"/>
</dbReference>
<evidence type="ECO:0000259" key="18">
    <source>
        <dbReference type="PROSITE" id="PS50234"/>
    </source>
</evidence>
<feature type="disulfide bond" evidence="13">
    <location>
        <begin position="284"/>
        <end position="311"/>
    </location>
</feature>
<dbReference type="Proteomes" id="UP001642483">
    <property type="component" value="Unassembled WGS sequence"/>
</dbReference>
<feature type="domain" description="Sushi" evidence="20">
    <location>
        <begin position="1324"/>
        <end position="1384"/>
    </location>
</feature>
<dbReference type="InterPro" id="IPR000742">
    <property type="entry name" value="EGF"/>
</dbReference>